<feature type="compositionally biased region" description="Acidic residues" evidence="1">
    <location>
        <begin position="77"/>
        <end position="93"/>
    </location>
</feature>
<sequence>MPKKRPPPFKRRDDMATYLRRCKRTQRILEKMARDWNPSTWDAICKKLNTNSSDDENVDVVHTLSNRPYSDKFMCDSSDEESVREERDEEGGGENEKDVLEVEKEVDSVGGEEGDEIEDGEVEEEEVDSVGEEEGDEIEDGEVEEEEVDSVGGEEGKEKGTSNEKAGEIEDGDVEEEKVGSVVGEEGGEKEGGEGGDREEEKVGKDGGEVKTPWRVDFNNKWFFDE</sequence>
<protein>
    <submittedName>
        <fullName evidence="2">Uncharacterized protein</fullName>
    </submittedName>
</protein>
<dbReference type="Proteomes" id="UP000204092">
    <property type="component" value="Segment"/>
</dbReference>
<proteinExistence type="predicted"/>
<organism evidence="2 3">
    <name type="scientific">Feldmannia species virus</name>
    <dbReference type="NCBI Taxonomy" id="39420"/>
    <lineage>
        <taxon>Viruses</taxon>
        <taxon>Varidnaviria</taxon>
        <taxon>Bamfordvirae</taxon>
        <taxon>Nucleocytoviricota</taxon>
        <taxon>Megaviricetes</taxon>
        <taxon>Algavirales</taxon>
        <taxon>Phycodnaviridae</taxon>
        <taxon>Phaeovirus</taxon>
        <taxon>Phaeovirus feldmanniae</taxon>
    </lineage>
</organism>
<dbReference type="KEGG" id="vg:6804868"/>
<reference evidence="2 3" key="1">
    <citation type="journal article" date="2009" name="Virology">
        <title>Genomic analysis of the smallest giant virus--Feldmannia sp. virus 158.</title>
        <authorList>
            <person name="Schroeder D.C."/>
            <person name="Park Y."/>
            <person name="Yoon H.M."/>
            <person name="Lee Y.S."/>
            <person name="Kang S.W."/>
            <person name="Meints R.H."/>
            <person name="Ivey R.G."/>
            <person name="Choi T.J."/>
        </authorList>
    </citation>
    <scope>NUCLEOTIDE SEQUENCE [LARGE SCALE GENOMIC DNA]</scope>
    <source>
        <strain evidence="2">FsV-158</strain>
    </source>
</reference>
<dbReference type="EMBL" id="EU916176">
    <property type="protein sequence ID" value="ACH46837.1"/>
    <property type="molecule type" value="Genomic_DNA"/>
</dbReference>
<feature type="compositionally biased region" description="Acidic residues" evidence="1">
    <location>
        <begin position="110"/>
        <end position="149"/>
    </location>
</feature>
<evidence type="ECO:0000256" key="1">
    <source>
        <dbReference type="SAM" id="MobiDB-lite"/>
    </source>
</evidence>
<evidence type="ECO:0000313" key="2">
    <source>
        <dbReference type="EMBL" id="ACH46837.1"/>
    </source>
</evidence>
<feature type="compositionally biased region" description="Basic and acidic residues" evidence="1">
    <location>
        <begin position="94"/>
        <end position="107"/>
    </location>
</feature>
<feature type="compositionally biased region" description="Basic and acidic residues" evidence="1">
    <location>
        <begin position="187"/>
        <end position="214"/>
    </location>
</feature>
<keyword evidence="3" id="KW-1185">Reference proteome</keyword>
<feature type="compositionally biased region" description="Basic and acidic residues" evidence="1">
    <location>
        <begin position="154"/>
        <end position="168"/>
    </location>
</feature>
<name>B5LWH4_9PHYC</name>
<evidence type="ECO:0000313" key="3">
    <source>
        <dbReference type="Proteomes" id="UP000204092"/>
    </source>
</evidence>
<accession>B5LWH4</accession>
<dbReference type="GeneID" id="6804868"/>
<dbReference type="RefSeq" id="YP_002154707.1">
    <property type="nucleotide sequence ID" value="NC_011183.1"/>
</dbReference>
<feature type="region of interest" description="Disordered" evidence="1">
    <location>
        <begin position="49"/>
        <end position="226"/>
    </location>
</feature>